<feature type="compositionally biased region" description="Low complexity" evidence="1">
    <location>
        <begin position="242"/>
        <end position="251"/>
    </location>
</feature>
<reference evidence="2" key="3">
    <citation type="submission" date="2011-03" db="EMBL/GenBank/DDBJ databases">
        <title>Annotation of Magnaporthe poae ATCC 64411.</title>
        <authorList>
            <person name="Ma L.-J."/>
            <person name="Dead R."/>
            <person name="Young S.K."/>
            <person name="Zeng Q."/>
            <person name="Gargeya S."/>
            <person name="Fitzgerald M."/>
            <person name="Haas B."/>
            <person name="Abouelleil A."/>
            <person name="Alvarado L."/>
            <person name="Arachchi H.M."/>
            <person name="Berlin A."/>
            <person name="Brown A."/>
            <person name="Chapman S.B."/>
            <person name="Chen Z."/>
            <person name="Dunbar C."/>
            <person name="Freedman E."/>
            <person name="Gearin G."/>
            <person name="Gellesch M."/>
            <person name="Goldberg J."/>
            <person name="Griggs A."/>
            <person name="Gujja S."/>
            <person name="Heiman D."/>
            <person name="Howarth C."/>
            <person name="Larson L."/>
            <person name="Lui A."/>
            <person name="MacDonald P.J.P."/>
            <person name="Mehta T."/>
            <person name="Montmayeur A."/>
            <person name="Murphy C."/>
            <person name="Neiman D."/>
            <person name="Pearson M."/>
            <person name="Priest M."/>
            <person name="Roberts A."/>
            <person name="Saif S."/>
            <person name="Shea T."/>
            <person name="Shenoy N."/>
            <person name="Sisk P."/>
            <person name="Stolte C."/>
            <person name="Sykes S."/>
            <person name="Yandava C."/>
            <person name="Wortman J."/>
            <person name="Nusbaum C."/>
            <person name="Birren B."/>
        </authorList>
    </citation>
    <scope>NUCLEOTIDE SEQUENCE</scope>
    <source>
        <strain evidence="2">ATCC 64411</strain>
    </source>
</reference>
<reference evidence="2" key="2">
    <citation type="submission" date="2010-05" db="EMBL/GenBank/DDBJ databases">
        <title>The Genome Sequence of Magnaporthe poae strain ATCC 64411.</title>
        <authorList>
            <consortium name="The Broad Institute Genome Sequencing Platform"/>
            <consortium name="Broad Institute Genome Sequencing Center for Infectious Disease"/>
            <person name="Ma L.-J."/>
            <person name="Dead R."/>
            <person name="Young S."/>
            <person name="Zeng Q."/>
            <person name="Koehrsen M."/>
            <person name="Alvarado L."/>
            <person name="Berlin A."/>
            <person name="Chapman S.B."/>
            <person name="Chen Z."/>
            <person name="Freedman E."/>
            <person name="Gellesch M."/>
            <person name="Goldberg J."/>
            <person name="Griggs A."/>
            <person name="Gujja S."/>
            <person name="Heilman E.R."/>
            <person name="Heiman D."/>
            <person name="Hepburn T."/>
            <person name="Howarth C."/>
            <person name="Jen D."/>
            <person name="Larson L."/>
            <person name="Mehta T."/>
            <person name="Neiman D."/>
            <person name="Pearson M."/>
            <person name="Roberts A."/>
            <person name="Saif S."/>
            <person name="Shea T."/>
            <person name="Shenoy N."/>
            <person name="Sisk P."/>
            <person name="Stolte C."/>
            <person name="Sykes S."/>
            <person name="Walk T."/>
            <person name="White J."/>
            <person name="Yandava C."/>
            <person name="Haas B."/>
            <person name="Nusbaum C."/>
            <person name="Birren B."/>
        </authorList>
    </citation>
    <scope>NUCLEOTIDE SEQUENCE</scope>
    <source>
        <strain evidence="2">ATCC 64411</strain>
    </source>
</reference>
<dbReference type="VEuPathDB" id="FungiDB:MAPG_04560"/>
<protein>
    <submittedName>
        <fullName evidence="2 3">Uncharacterized protein</fullName>
    </submittedName>
</protein>
<evidence type="ECO:0000256" key="1">
    <source>
        <dbReference type="SAM" id="MobiDB-lite"/>
    </source>
</evidence>
<organism evidence="3 4">
    <name type="scientific">Magnaporthiopsis poae (strain ATCC 64411 / 73-15)</name>
    <name type="common">Kentucky bluegrass fungus</name>
    <name type="synonym">Magnaporthe poae</name>
    <dbReference type="NCBI Taxonomy" id="644358"/>
    <lineage>
        <taxon>Eukaryota</taxon>
        <taxon>Fungi</taxon>
        <taxon>Dikarya</taxon>
        <taxon>Ascomycota</taxon>
        <taxon>Pezizomycotina</taxon>
        <taxon>Sordariomycetes</taxon>
        <taxon>Sordariomycetidae</taxon>
        <taxon>Magnaporthales</taxon>
        <taxon>Magnaporthaceae</taxon>
        <taxon>Magnaporthiopsis</taxon>
    </lineage>
</organism>
<dbReference type="EMBL" id="ADBL01001071">
    <property type="status" value="NOT_ANNOTATED_CDS"/>
    <property type="molecule type" value="Genomic_DNA"/>
</dbReference>
<dbReference type="Proteomes" id="UP000011715">
    <property type="component" value="Unassembled WGS sequence"/>
</dbReference>
<evidence type="ECO:0000313" key="4">
    <source>
        <dbReference type="Proteomes" id="UP000011715"/>
    </source>
</evidence>
<keyword evidence="4" id="KW-1185">Reference proteome</keyword>
<sequence length="286" mass="31853">MAWWSVAVGASIEGLCGHFVDGGELYDFVALVDSRTKPSASLMVSLNTERHVLHYRALKVEGNITATETIFSTMIATCNLGTYLPMALTYFQTLSKSALSTLYLKTVFNLVRMFSDSAFWMTTASSQSQLNAATQQPLVPRGRLSELDLHDQTLARSHRCAPSRQPLKSWYRCRCSDLEHLSTYRAYLRLDVALGRPLLADVIREPAVRREDRLRQHSPCPFSLAVQSTRSQPPTRIIQALPLAPSTSPAPHDQREVIGPVEQRKPGHYAKPGFENAARSPKLGTD</sequence>
<dbReference type="EMBL" id="GL876968">
    <property type="protein sequence ID" value="KLU85537.1"/>
    <property type="molecule type" value="Genomic_DNA"/>
</dbReference>
<name>A0A0C4DX22_MAGP6</name>
<reference evidence="4" key="1">
    <citation type="submission" date="2010-05" db="EMBL/GenBank/DDBJ databases">
        <title>The genome sequence of Magnaporthe poae strain ATCC 64411.</title>
        <authorList>
            <person name="Ma L.-J."/>
            <person name="Dead R."/>
            <person name="Young S."/>
            <person name="Zeng Q."/>
            <person name="Koehrsen M."/>
            <person name="Alvarado L."/>
            <person name="Berlin A."/>
            <person name="Chapman S.B."/>
            <person name="Chen Z."/>
            <person name="Freedman E."/>
            <person name="Gellesch M."/>
            <person name="Goldberg J."/>
            <person name="Griggs A."/>
            <person name="Gujja S."/>
            <person name="Heilman E.R."/>
            <person name="Heiman D."/>
            <person name="Hepburn T."/>
            <person name="Howarth C."/>
            <person name="Jen D."/>
            <person name="Larson L."/>
            <person name="Mehta T."/>
            <person name="Neiman D."/>
            <person name="Pearson M."/>
            <person name="Roberts A."/>
            <person name="Saif S."/>
            <person name="Shea T."/>
            <person name="Shenoy N."/>
            <person name="Sisk P."/>
            <person name="Stolte C."/>
            <person name="Sykes S."/>
            <person name="Walk T."/>
            <person name="White J."/>
            <person name="Yandava C."/>
            <person name="Haas B."/>
            <person name="Nusbaum C."/>
            <person name="Birren B."/>
        </authorList>
    </citation>
    <scope>NUCLEOTIDE SEQUENCE [LARGE SCALE GENOMIC DNA]</scope>
    <source>
        <strain evidence="4">ATCC 64411 / 73-15</strain>
    </source>
</reference>
<gene>
    <name evidence="2" type="ORF">MAPG_04560</name>
</gene>
<evidence type="ECO:0000313" key="2">
    <source>
        <dbReference type="EMBL" id="KLU85537.1"/>
    </source>
</evidence>
<feature type="region of interest" description="Disordered" evidence="1">
    <location>
        <begin position="242"/>
        <end position="286"/>
    </location>
</feature>
<proteinExistence type="predicted"/>
<evidence type="ECO:0000313" key="3">
    <source>
        <dbReference type="EnsemblFungi" id="MAPG_04560T0"/>
    </source>
</evidence>
<reference evidence="3" key="4">
    <citation type="journal article" date="2015" name="G3 (Bethesda)">
        <title>Genome sequences of three phytopathogenic species of the Magnaporthaceae family of fungi.</title>
        <authorList>
            <person name="Okagaki L.H."/>
            <person name="Nunes C.C."/>
            <person name="Sailsbery J."/>
            <person name="Clay B."/>
            <person name="Brown D."/>
            <person name="John T."/>
            <person name="Oh Y."/>
            <person name="Young N."/>
            <person name="Fitzgerald M."/>
            <person name="Haas B.J."/>
            <person name="Zeng Q."/>
            <person name="Young S."/>
            <person name="Adiconis X."/>
            <person name="Fan L."/>
            <person name="Levin J.Z."/>
            <person name="Mitchell T.K."/>
            <person name="Okubara P.A."/>
            <person name="Farman M.L."/>
            <person name="Kohn L.M."/>
            <person name="Birren B."/>
            <person name="Ma L.-J."/>
            <person name="Dean R.A."/>
        </authorList>
    </citation>
    <scope>NUCLEOTIDE SEQUENCE</scope>
    <source>
        <strain evidence="3">ATCC 64411 / 73-15</strain>
    </source>
</reference>
<reference evidence="3" key="5">
    <citation type="submission" date="2015-06" db="UniProtKB">
        <authorList>
            <consortium name="EnsemblFungi"/>
        </authorList>
    </citation>
    <scope>IDENTIFICATION</scope>
    <source>
        <strain evidence="3">ATCC 64411</strain>
    </source>
</reference>
<accession>A0A0C4DX22</accession>
<dbReference type="AlphaFoldDB" id="A0A0C4DX22"/>
<dbReference type="EnsemblFungi" id="MAPG_04560T0">
    <property type="protein sequence ID" value="MAPG_04560T0"/>
    <property type="gene ID" value="MAPG_04560"/>
</dbReference>